<proteinExistence type="predicted"/>
<dbReference type="Pfam" id="PF00144">
    <property type="entry name" value="Beta-lactamase"/>
    <property type="match status" value="1"/>
</dbReference>
<dbReference type="Gene3D" id="3.40.710.10">
    <property type="entry name" value="DD-peptidase/beta-lactamase superfamily"/>
    <property type="match status" value="1"/>
</dbReference>
<evidence type="ECO:0000313" key="3">
    <source>
        <dbReference type="Proteomes" id="UP000214720"/>
    </source>
</evidence>
<dbReference type="EMBL" id="MTHB01000011">
    <property type="protein sequence ID" value="OXC80619.1"/>
    <property type="molecule type" value="Genomic_DNA"/>
</dbReference>
<organism evidence="2 3">
    <name type="scientific">Caballeronia sordidicola</name>
    <name type="common">Burkholderia sordidicola</name>
    <dbReference type="NCBI Taxonomy" id="196367"/>
    <lineage>
        <taxon>Bacteria</taxon>
        <taxon>Pseudomonadati</taxon>
        <taxon>Pseudomonadota</taxon>
        <taxon>Betaproteobacteria</taxon>
        <taxon>Burkholderiales</taxon>
        <taxon>Burkholderiaceae</taxon>
        <taxon>Caballeronia</taxon>
    </lineage>
</organism>
<evidence type="ECO:0000313" key="2">
    <source>
        <dbReference type="EMBL" id="OXC80619.1"/>
    </source>
</evidence>
<dbReference type="OrthoDB" id="8582986at2"/>
<gene>
    <name evidence="2" type="ORF">BSU04_00615</name>
</gene>
<reference evidence="3" key="1">
    <citation type="submission" date="2017-01" db="EMBL/GenBank/DDBJ databases">
        <title>Genome Analysis of Deinococcus marmoris KOPRI26562.</title>
        <authorList>
            <person name="Kim J.H."/>
            <person name="Oh H.-M."/>
        </authorList>
    </citation>
    <scope>NUCLEOTIDE SEQUENCE [LARGE SCALE GENOMIC DNA]</scope>
    <source>
        <strain evidence="3">PAMC 26633</strain>
    </source>
</reference>
<dbReference type="SUPFAM" id="SSF56601">
    <property type="entry name" value="beta-lactamase/transpeptidase-like"/>
    <property type="match status" value="1"/>
</dbReference>
<evidence type="ECO:0000259" key="1">
    <source>
        <dbReference type="Pfam" id="PF00144"/>
    </source>
</evidence>
<feature type="domain" description="Beta-lactamase-related" evidence="1">
    <location>
        <begin position="46"/>
        <end position="333"/>
    </location>
</feature>
<sequence length="346" mass="37306">MFAVCVCLASIVHGGVYMHSDWLSDKPEKHGLDARILADVLEEGAQEPGLRSLLVVRNGLLVGERYYGGASAADLQPLNSITKSVSSVLVGQALQRGVIRGGVSATVRELLPEAVAMAPDSPAANVTVAQILSGRAGLSYDWQVQYDELISAPDLVSMALALPADPITPRAWTYNDPLIGLISPILLRVEGADLADIAARDLFTPLGIERYEWTRDNAGRSLSYAGLALRPRDLMKVIWTMAEKGKWRGRGVIPEEWVGDSTRSRGAASWRVKPVTDIGYGYLWFTGFLHGHAVVWGWGYGGQFALWVPILRLAVASAAVSPPAEQLAAQTDAIMALIARLVQAAR</sequence>
<dbReference type="PANTHER" id="PTHR43283">
    <property type="entry name" value="BETA-LACTAMASE-RELATED"/>
    <property type="match status" value="1"/>
</dbReference>
<dbReference type="Proteomes" id="UP000214720">
    <property type="component" value="Unassembled WGS sequence"/>
</dbReference>
<accession>A0A226XBW6</accession>
<dbReference type="InterPro" id="IPR001466">
    <property type="entry name" value="Beta-lactam-related"/>
</dbReference>
<dbReference type="InterPro" id="IPR050789">
    <property type="entry name" value="Diverse_Enzym_Activities"/>
</dbReference>
<dbReference type="PANTHER" id="PTHR43283:SF7">
    <property type="entry name" value="BETA-LACTAMASE-RELATED DOMAIN-CONTAINING PROTEIN"/>
    <property type="match status" value="1"/>
</dbReference>
<dbReference type="InterPro" id="IPR012338">
    <property type="entry name" value="Beta-lactam/transpept-like"/>
</dbReference>
<name>A0A226XBW6_CABSO</name>
<comment type="caution">
    <text evidence="2">The sequence shown here is derived from an EMBL/GenBank/DDBJ whole genome shotgun (WGS) entry which is preliminary data.</text>
</comment>
<dbReference type="AlphaFoldDB" id="A0A226XBW6"/>
<protein>
    <submittedName>
        <fullName evidence="2">Beta-lactamase</fullName>
    </submittedName>
</protein>